<sequence>MKLIVGYLTAKPGKREAFLAAAQDHAVQSRTEPGCRYFELLPLPDHPDRMLLAEAFDNEAAHRLHEDTDHMRALWAIMPDYLAHASIDNVVSDAVTHDEDDFSAPPGQSA</sequence>
<dbReference type="PROSITE" id="PS51725">
    <property type="entry name" value="ABM"/>
    <property type="match status" value="1"/>
</dbReference>
<dbReference type="RefSeq" id="WP_386835204.1">
    <property type="nucleotide sequence ID" value="NZ_JBHUNP010000001.1"/>
</dbReference>
<reference evidence="3" key="1">
    <citation type="journal article" date="2019" name="Int. J. Syst. Evol. Microbiol.">
        <title>The Global Catalogue of Microorganisms (GCM) 10K type strain sequencing project: providing services to taxonomists for standard genome sequencing and annotation.</title>
        <authorList>
            <consortium name="The Broad Institute Genomics Platform"/>
            <consortium name="The Broad Institute Genome Sequencing Center for Infectious Disease"/>
            <person name="Wu L."/>
            <person name="Ma J."/>
        </authorList>
    </citation>
    <scope>NUCLEOTIDE SEQUENCE [LARGE SCALE GENOMIC DNA]</scope>
    <source>
        <strain evidence="3">CCM 7427</strain>
    </source>
</reference>
<keyword evidence="2" id="KW-0503">Monooxygenase</keyword>
<dbReference type="EMBL" id="JBHUNP010000001">
    <property type="protein sequence ID" value="MFD2649626.1"/>
    <property type="molecule type" value="Genomic_DNA"/>
</dbReference>
<organism evidence="2 3">
    <name type="scientific">Devosia albogilva</name>
    <dbReference type="NCBI Taxonomy" id="429726"/>
    <lineage>
        <taxon>Bacteria</taxon>
        <taxon>Pseudomonadati</taxon>
        <taxon>Pseudomonadota</taxon>
        <taxon>Alphaproteobacteria</taxon>
        <taxon>Hyphomicrobiales</taxon>
        <taxon>Devosiaceae</taxon>
        <taxon>Devosia</taxon>
    </lineage>
</organism>
<keyword evidence="2" id="KW-0560">Oxidoreductase</keyword>
<proteinExistence type="predicted"/>
<dbReference type="Gene3D" id="3.30.70.100">
    <property type="match status" value="1"/>
</dbReference>
<dbReference type="PANTHER" id="PTHR33336:SF3">
    <property type="entry name" value="ABM DOMAIN-CONTAINING PROTEIN"/>
    <property type="match status" value="1"/>
</dbReference>
<dbReference type="SUPFAM" id="SSF54909">
    <property type="entry name" value="Dimeric alpha+beta barrel"/>
    <property type="match status" value="1"/>
</dbReference>
<dbReference type="EC" id="1.-.-.-" evidence="2"/>
<name>A0ABW5QQ34_9HYPH</name>
<accession>A0ABW5QQ34</accession>
<gene>
    <name evidence="2" type="ORF">ACFSX5_17705</name>
</gene>
<evidence type="ECO:0000313" key="3">
    <source>
        <dbReference type="Proteomes" id="UP001597521"/>
    </source>
</evidence>
<dbReference type="Pfam" id="PF03992">
    <property type="entry name" value="ABM"/>
    <property type="match status" value="1"/>
</dbReference>
<feature type="domain" description="ABM" evidence="1">
    <location>
        <begin position="2"/>
        <end position="91"/>
    </location>
</feature>
<dbReference type="InterPro" id="IPR050744">
    <property type="entry name" value="AI-2_Isomerase_LsrG"/>
</dbReference>
<evidence type="ECO:0000259" key="1">
    <source>
        <dbReference type="PROSITE" id="PS51725"/>
    </source>
</evidence>
<dbReference type="GO" id="GO:0004497">
    <property type="term" value="F:monooxygenase activity"/>
    <property type="evidence" value="ECO:0007669"/>
    <property type="project" value="UniProtKB-KW"/>
</dbReference>
<dbReference type="PANTHER" id="PTHR33336">
    <property type="entry name" value="QUINOL MONOOXYGENASE YGIN-RELATED"/>
    <property type="match status" value="1"/>
</dbReference>
<protein>
    <submittedName>
        <fullName evidence="2">Quinol monooxygenase</fullName>
        <ecNumber evidence="2">1.-.-.-</ecNumber>
    </submittedName>
</protein>
<comment type="caution">
    <text evidence="2">The sequence shown here is derived from an EMBL/GenBank/DDBJ whole genome shotgun (WGS) entry which is preliminary data.</text>
</comment>
<dbReference type="InterPro" id="IPR007138">
    <property type="entry name" value="ABM_dom"/>
</dbReference>
<evidence type="ECO:0000313" key="2">
    <source>
        <dbReference type="EMBL" id="MFD2649626.1"/>
    </source>
</evidence>
<dbReference type="Proteomes" id="UP001597521">
    <property type="component" value="Unassembled WGS sequence"/>
</dbReference>
<dbReference type="InterPro" id="IPR011008">
    <property type="entry name" value="Dimeric_a/b-barrel"/>
</dbReference>
<keyword evidence="3" id="KW-1185">Reference proteome</keyword>